<dbReference type="CDD" id="cd00054">
    <property type="entry name" value="EGF_CA"/>
    <property type="match status" value="2"/>
</dbReference>
<protein>
    <recommendedName>
        <fullName evidence="13">Epidermal growth factor-like protein 6</fullName>
    </recommendedName>
</protein>
<dbReference type="PROSITE" id="PS00022">
    <property type="entry name" value="EGF_1"/>
    <property type="match status" value="1"/>
</dbReference>
<dbReference type="InterPro" id="IPR001881">
    <property type="entry name" value="EGF-like_Ca-bd_dom"/>
</dbReference>
<dbReference type="SUPFAM" id="SSF49899">
    <property type="entry name" value="Concanavalin A-like lectins/glucanases"/>
    <property type="match status" value="1"/>
</dbReference>
<dbReference type="InterPro" id="IPR009030">
    <property type="entry name" value="Growth_fac_rcpt_cys_sf"/>
</dbReference>
<evidence type="ECO:0000313" key="12">
    <source>
        <dbReference type="Proteomes" id="UP001152622"/>
    </source>
</evidence>
<evidence type="ECO:0000256" key="6">
    <source>
        <dbReference type="ARBA" id="ARBA00023157"/>
    </source>
</evidence>
<dbReference type="Proteomes" id="UP001152622">
    <property type="component" value="Chromosome 9"/>
</dbReference>
<dbReference type="GO" id="GO:0016020">
    <property type="term" value="C:membrane"/>
    <property type="evidence" value="ECO:0007669"/>
    <property type="project" value="InterPro"/>
</dbReference>
<organism evidence="11 12">
    <name type="scientific">Synaphobranchus kaupii</name>
    <name type="common">Kaup's arrowtooth eel</name>
    <dbReference type="NCBI Taxonomy" id="118154"/>
    <lineage>
        <taxon>Eukaryota</taxon>
        <taxon>Metazoa</taxon>
        <taxon>Chordata</taxon>
        <taxon>Craniata</taxon>
        <taxon>Vertebrata</taxon>
        <taxon>Euteleostomi</taxon>
        <taxon>Actinopterygii</taxon>
        <taxon>Neopterygii</taxon>
        <taxon>Teleostei</taxon>
        <taxon>Anguilliformes</taxon>
        <taxon>Synaphobranchidae</taxon>
        <taxon>Synaphobranchus</taxon>
    </lineage>
</organism>
<comment type="caution">
    <text evidence="11">The sequence shown here is derived from an EMBL/GenBank/DDBJ whole genome shotgun (WGS) entry which is preliminary data.</text>
</comment>
<keyword evidence="3" id="KW-0732">Signal</keyword>
<proteinExistence type="inferred from homology"/>
<evidence type="ECO:0000259" key="10">
    <source>
        <dbReference type="PROSITE" id="PS50060"/>
    </source>
</evidence>
<gene>
    <name evidence="11" type="ORF">SKAU_G00250350</name>
</gene>
<sequence>MLFEQAAKPTSGIPAKTGRHSIWEPAHRHTERRRERQTQGPSLLLWVRGARDLGGAESVRGKGKGDRPSHRDMLPHSWISTLPLLLFMSSGSAGLSRSSRQVQAGSHPGVCRYGKRLECCYGWKRNRLGHCEAQCEHGCKHGECIGPNKCKCSLGYTGKTCSQDLNECGLKPRPCEHRCMNTHGSYKCYCLNGYTLSPDGSCVNSRTCALAHCQYGCEEVQGEMRCLCPSTGLQLAPDGRNCIDIDECASGREDLCPSNRRCVNTFGSYYCKCQTGYDLKYVDGKYDCADVDECASAVHTCSRHADCLNTQGSYRCRCKPGFRGNGIDCSVKPFYQNSWDGDRGSADESLNALPDPPVKFLRDSEQLKNVIPEPEVTPAPRIRLQPFDYDGEVYIGNPEEQSNFSKEEEEEGEENQENKVDSEDLSPRGDVFTPESVFGPGTEVKGIPVATGQEEFIMDCNFDQGACEWVQDKEDDFDWGVSYHDKGIGNYMAASGLLGEPKDLARLRLLLSDRAQKGGFCLTFNYRLVGAQVGGLRVLLDNNRYAVWEQSHGRDPDWHTELITVAWEQEAPQSIIFEAERGMGAGGEIGLDNVVLTSGTCQEDEPVIF</sequence>
<keyword evidence="12" id="KW-1185">Reference proteome</keyword>
<dbReference type="InterPro" id="IPR000152">
    <property type="entry name" value="EGF-type_Asp/Asn_hydroxyl_site"/>
</dbReference>
<evidence type="ECO:0000256" key="2">
    <source>
        <dbReference type="ARBA" id="ARBA00022536"/>
    </source>
</evidence>
<evidence type="ECO:0000256" key="3">
    <source>
        <dbReference type="ARBA" id="ARBA00022729"/>
    </source>
</evidence>
<comment type="similarity">
    <text evidence="1">Belongs to the nephronectin family.</text>
</comment>
<evidence type="ECO:0000259" key="9">
    <source>
        <dbReference type="PROSITE" id="PS50026"/>
    </source>
</evidence>
<dbReference type="SMART" id="SM00179">
    <property type="entry name" value="EGF_CA"/>
    <property type="match status" value="3"/>
</dbReference>
<evidence type="ECO:0000313" key="11">
    <source>
        <dbReference type="EMBL" id="KAJ8349905.1"/>
    </source>
</evidence>
<dbReference type="PROSITE" id="PS50026">
    <property type="entry name" value="EGF_3"/>
    <property type="match status" value="3"/>
</dbReference>
<feature type="region of interest" description="Disordered" evidence="8">
    <location>
        <begin position="1"/>
        <end position="40"/>
    </location>
</feature>
<evidence type="ECO:0000256" key="5">
    <source>
        <dbReference type="ARBA" id="ARBA00022889"/>
    </source>
</evidence>
<feature type="compositionally biased region" description="Basic and acidic residues" evidence="8">
    <location>
        <begin position="21"/>
        <end position="37"/>
    </location>
</feature>
<evidence type="ECO:0000256" key="7">
    <source>
        <dbReference type="PROSITE-ProRule" id="PRU00076"/>
    </source>
</evidence>
<evidence type="ECO:0000256" key="8">
    <source>
        <dbReference type="SAM" id="MobiDB-lite"/>
    </source>
</evidence>
<feature type="domain" description="EGF-like" evidence="9">
    <location>
        <begin position="244"/>
        <end position="283"/>
    </location>
</feature>
<dbReference type="GO" id="GO:0030855">
    <property type="term" value="P:epithelial cell differentiation"/>
    <property type="evidence" value="ECO:0007669"/>
    <property type="project" value="UniProtKB-ARBA"/>
</dbReference>
<feature type="domain" description="MAM" evidence="10">
    <location>
        <begin position="458"/>
        <end position="603"/>
    </location>
</feature>
<dbReference type="PROSITE" id="PS50060">
    <property type="entry name" value="MAM_2"/>
    <property type="match status" value="1"/>
</dbReference>
<dbReference type="PROSITE" id="PS01186">
    <property type="entry name" value="EGF_2"/>
    <property type="match status" value="3"/>
</dbReference>
<dbReference type="InterPro" id="IPR013320">
    <property type="entry name" value="ConA-like_dom_sf"/>
</dbReference>
<name>A0A9Q1F2Q4_SYNKA</name>
<dbReference type="PANTHER" id="PTHR24050:SF24">
    <property type="entry name" value="EPIDERMAL GROWTH FACTOR-LIKE PROTEIN 6"/>
    <property type="match status" value="1"/>
</dbReference>
<dbReference type="Gene3D" id="2.60.120.200">
    <property type="match status" value="1"/>
</dbReference>
<keyword evidence="2 7" id="KW-0245">EGF-like domain</keyword>
<dbReference type="SUPFAM" id="SSF57184">
    <property type="entry name" value="Growth factor receptor domain"/>
    <property type="match status" value="2"/>
</dbReference>
<keyword evidence="4" id="KW-0677">Repeat</keyword>
<dbReference type="PANTHER" id="PTHR24050">
    <property type="entry name" value="PA14 DOMAIN-CONTAINING PROTEIN"/>
    <property type="match status" value="1"/>
</dbReference>
<dbReference type="CDD" id="cd06263">
    <property type="entry name" value="MAM"/>
    <property type="match status" value="1"/>
</dbReference>
<dbReference type="SMART" id="SM00181">
    <property type="entry name" value="EGF"/>
    <property type="match status" value="5"/>
</dbReference>
<evidence type="ECO:0000256" key="1">
    <source>
        <dbReference type="ARBA" id="ARBA00009738"/>
    </source>
</evidence>
<reference evidence="11" key="1">
    <citation type="journal article" date="2023" name="Science">
        <title>Genome structures resolve the early diversification of teleost fishes.</title>
        <authorList>
            <person name="Parey E."/>
            <person name="Louis A."/>
            <person name="Montfort J."/>
            <person name="Bouchez O."/>
            <person name="Roques C."/>
            <person name="Iampietro C."/>
            <person name="Lluch J."/>
            <person name="Castinel A."/>
            <person name="Donnadieu C."/>
            <person name="Desvignes T."/>
            <person name="Floi Bucao C."/>
            <person name="Jouanno E."/>
            <person name="Wen M."/>
            <person name="Mejri S."/>
            <person name="Dirks R."/>
            <person name="Jansen H."/>
            <person name="Henkel C."/>
            <person name="Chen W.J."/>
            <person name="Zahm M."/>
            <person name="Cabau C."/>
            <person name="Klopp C."/>
            <person name="Thompson A.W."/>
            <person name="Robinson-Rechavi M."/>
            <person name="Braasch I."/>
            <person name="Lecointre G."/>
            <person name="Bobe J."/>
            <person name="Postlethwait J.H."/>
            <person name="Berthelot C."/>
            <person name="Roest Crollius H."/>
            <person name="Guiguen Y."/>
        </authorList>
    </citation>
    <scope>NUCLEOTIDE SEQUENCE</scope>
    <source>
        <strain evidence="11">WJC10195</strain>
    </source>
</reference>
<dbReference type="GO" id="GO:0005576">
    <property type="term" value="C:extracellular region"/>
    <property type="evidence" value="ECO:0007669"/>
    <property type="project" value="UniProtKB-SubCell"/>
</dbReference>
<dbReference type="EMBL" id="JAINUF010000009">
    <property type="protein sequence ID" value="KAJ8349905.1"/>
    <property type="molecule type" value="Genomic_DNA"/>
</dbReference>
<comment type="caution">
    <text evidence="7">Lacks conserved residue(s) required for the propagation of feature annotation.</text>
</comment>
<dbReference type="FunFam" id="2.10.25.10:FF:000038">
    <property type="entry name" value="Fibrillin 2"/>
    <property type="match status" value="1"/>
</dbReference>
<dbReference type="InterPro" id="IPR018097">
    <property type="entry name" value="EGF_Ca-bd_CS"/>
</dbReference>
<dbReference type="PROSITE" id="PS01187">
    <property type="entry name" value="EGF_CA"/>
    <property type="match status" value="1"/>
</dbReference>
<evidence type="ECO:0000256" key="4">
    <source>
        <dbReference type="ARBA" id="ARBA00022737"/>
    </source>
</evidence>
<accession>A0A9Q1F2Q4</accession>
<dbReference type="Gene3D" id="2.10.25.10">
    <property type="entry name" value="Laminin"/>
    <property type="match status" value="5"/>
</dbReference>
<feature type="domain" description="EGF-like" evidence="9">
    <location>
        <begin position="290"/>
        <end position="330"/>
    </location>
</feature>
<keyword evidence="6" id="KW-1015">Disulfide bond</keyword>
<dbReference type="PROSITE" id="PS00010">
    <property type="entry name" value="ASX_HYDROXYL"/>
    <property type="match status" value="3"/>
</dbReference>
<feature type="region of interest" description="Disordered" evidence="8">
    <location>
        <begin position="393"/>
        <end position="437"/>
    </location>
</feature>
<dbReference type="Pfam" id="PF00629">
    <property type="entry name" value="MAM"/>
    <property type="match status" value="1"/>
</dbReference>
<feature type="compositionally biased region" description="Basic and acidic residues" evidence="8">
    <location>
        <begin position="416"/>
        <end position="427"/>
    </location>
</feature>
<dbReference type="GO" id="GO:0007155">
    <property type="term" value="P:cell adhesion"/>
    <property type="evidence" value="ECO:0007669"/>
    <property type="project" value="UniProtKB-KW"/>
</dbReference>
<dbReference type="OrthoDB" id="10060424at2759"/>
<dbReference type="Pfam" id="PF07645">
    <property type="entry name" value="EGF_CA"/>
    <property type="match status" value="3"/>
</dbReference>
<dbReference type="FunFam" id="2.10.25.10:FF:000187">
    <property type="entry name" value="nephronectin isoform X1"/>
    <property type="match status" value="1"/>
</dbReference>
<dbReference type="InterPro" id="IPR000998">
    <property type="entry name" value="MAM_dom"/>
</dbReference>
<dbReference type="SMART" id="SM00137">
    <property type="entry name" value="MAM"/>
    <property type="match status" value="1"/>
</dbReference>
<dbReference type="InterPro" id="IPR052235">
    <property type="entry name" value="Nephronectin_domain"/>
</dbReference>
<dbReference type="InterPro" id="IPR049883">
    <property type="entry name" value="NOTCH1_EGF-like"/>
</dbReference>
<feature type="domain" description="EGF-like" evidence="9">
    <location>
        <begin position="164"/>
        <end position="203"/>
    </location>
</feature>
<dbReference type="GO" id="GO:0005509">
    <property type="term" value="F:calcium ion binding"/>
    <property type="evidence" value="ECO:0007669"/>
    <property type="project" value="InterPro"/>
</dbReference>
<dbReference type="AlphaFoldDB" id="A0A9Q1F2Q4"/>
<keyword evidence="5" id="KW-0130">Cell adhesion</keyword>
<evidence type="ECO:0008006" key="13">
    <source>
        <dbReference type="Google" id="ProtNLM"/>
    </source>
</evidence>
<dbReference type="InterPro" id="IPR000742">
    <property type="entry name" value="EGF"/>
</dbReference>